<proteinExistence type="predicted"/>
<dbReference type="InterPro" id="IPR013424">
    <property type="entry name" value="Ice-binding_C"/>
</dbReference>
<reference evidence="2 3" key="1">
    <citation type="submission" date="2024-05" db="EMBL/GenBank/DDBJ databases">
        <title>Roseateles sp. DJS-2-20 16S ribosomal RNA gene Genome sequencing and assembly.</title>
        <authorList>
            <person name="Woo H."/>
        </authorList>
    </citation>
    <scope>NUCLEOTIDE SEQUENCE [LARGE SCALE GENOMIC DNA]</scope>
    <source>
        <strain evidence="2 3">DJS-2-20</strain>
    </source>
</reference>
<keyword evidence="3" id="KW-1185">Reference proteome</keyword>
<sequence>MKSPNAPRSLVALALLAVLPAAMAATPVQIKFGGQDTSGNALTTYDTTVTSGGPVTNNASTTALNYSYVSSGASFIAYCLEPNQGNGRAGVVRNYEASTFSGAKAPLVQGLFSTHYASLSDYDSKAAFQMALWEIMRETGTPNDVNSGSFYMSASGTHAATVASMANSFLSNAATYSGPARYTLTYLSNASLQDLVTATPVPEPMSGAMLMSGLAVLGLLARRRLPR</sequence>
<protein>
    <submittedName>
        <fullName evidence="2">PEP-CTERM sorting domain-containing protein</fullName>
    </submittedName>
</protein>
<name>A0ABV0G252_9BURK</name>
<accession>A0ABV0G252</accession>
<gene>
    <name evidence="2" type="ORF">ABDJ85_10055</name>
</gene>
<feature type="signal peptide" evidence="1">
    <location>
        <begin position="1"/>
        <end position="24"/>
    </location>
</feature>
<evidence type="ECO:0000313" key="2">
    <source>
        <dbReference type="EMBL" id="MEO3691814.1"/>
    </source>
</evidence>
<dbReference type="EMBL" id="JBDPZD010000002">
    <property type="protein sequence ID" value="MEO3691814.1"/>
    <property type="molecule type" value="Genomic_DNA"/>
</dbReference>
<evidence type="ECO:0000256" key="1">
    <source>
        <dbReference type="SAM" id="SignalP"/>
    </source>
</evidence>
<organism evidence="2 3">
    <name type="scientific">Roseateles paludis</name>
    <dbReference type="NCBI Taxonomy" id="3145238"/>
    <lineage>
        <taxon>Bacteria</taxon>
        <taxon>Pseudomonadati</taxon>
        <taxon>Pseudomonadota</taxon>
        <taxon>Betaproteobacteria</taxon>
        <taxon>Burkholderiales</taxon>
        <taxon>Sphaerotilaceae</taxon>
        <taxon>Roseateles</taxon>
    </lineage>
</organism>
<dbReference type="Proteomes" id="UP001495147">
    <property type="component" value="Unassembled WGS sequence"/>
</dbReference>
<keyword evidence="1" id="KW-0732">Signal</keyword>
<evidence type="ECO:0000313" key="3">
    <source>
        <dbReference type="Proteomes" id="UP001495147"/>
    </source>
</evidence>
<dbReference type="RefSeq" id="WP_347704625.1">
    <property type="nucleotide sequence ID" value="NZ_JBDPZD010000002.1"/>
</dbReference>
<comment type="caution">
    <text evidence="2">The sequence shown here is derived from an EMBL/GenBank/DDBJ whole genome shotgun (WGS) entry which is preliminary data.</text>
</comment>
<feature type="chain" id="PRO_5046631719" evidence="1">
    <location>
        <begin position="25"/>
        <end position="227"/>
    </location>
</feature>
<dbReference type="NCBIfam" id="TIGR02595">
    <property type="entry name" value="PEP_CTERM"/>
    <property type="match status" value="1"/>
</dbReference>